<comment type="caution">
    <text evidence="6">The sequence shown here is derived from an EMBL/GenBank/DDBJ whole genome shotgun (WGS) entry which is preliminary data.</text>
</comment>
<proteinExistence type="predicted"/>
<feature type="transmembrane region" description="Helical" evidence="5">
    <location>
        <begin position="128"/>
        <end position="148"/>
    </location>
</feature>
<dbReference type="Proteomes" id="UP001168877">
    <property type="component" value="Unassembled WGS sequence"/>
</dbReference>
<evidence type="ECO:0000313" key="7">
    <source>
        <dbReference type="Proteomes" id="UP001168877"/>
    </source>
</evidence>
<evidence type="ECO:0000256" key="2">
    <source>
        <dbReference type="ARBA" id="ARBA00022692"/>
    </source>
</evidence>
<organism evidence="6 7">
    <name type="scientific">Acer saccharum</name>
    <name type="common">Sugar maple</name>
    <dbReference type="NCBI Taxonomy" id="4024"/>
    <lineage>
        <taxon>Eukaryota</taxon>
        <taxon>Viridiplantae</taxon>
        <taxon>Streptophyta</taxon>
        <taxon>Embryophyta</taxon>
        <taxon>Tracheophyta</taxon>
        <taxon>Spermatophyta</taxon>
        <taxon>Magnoliopsida</taxon>
        <taxon>eudicotyledons</taxon>
        <taxon>Gunneridae</taxon>
        <taxon>Pentapetalae</taxon>
        <taxon>rosids</taxon>
        <taxon>malvids</taxon>
        <taxon>Sapindales</taxon>
        <taxon>Sapindaceae</taxon>
        <taxon>Hippocastanoideae</taxon>
        <taxon>Acereae</taxon>
        <taxon>Acer</taxon>
    </lineage>
</organism>
<dbReference type="EMBL" id="JAUESC010000380">
    <property type="protein sequence ID" value="KAK0591512.1"/>
    <property type="molecule type" value="Genomic_DNA"/>
</dbReference>
<evidence type="ECO:0000256" key="3">
    <source>
        <dbReference type="ARBA" id="ARBA00022989"/>
    </source>
</evidence>
<dbReference type="PANTHER" id="PTHR21576">
    <property type="entry name" value="UNCHARACTERIZED NODULIN-LIKE PROTEIN"/>
    <property type="match status" value="1"/>
</dbReference>
<comment type="subcellular location">
    <subcellularLocation>
        <location evidence="1">Membrane</location>
        <topology evidence="1">Multi-pass membrane protein</topology>
    </subcellularLocation>
</comment>
<evidence type="ECO:0000256" key="1">
    <source>
        <dbReference type="ARBA" id="ARBA00004141"/>
    </source>
</evidence>
<evidence type="ECO:0000256" key="4">
    <source>
        <dbReference type="ARBA" id="ARBA00023136"/>
    </source>
</evidence>
<keyword evidence="3 5" id="KW-1133">Transmembrane helix</keyword>
<sequence>MATDIGGSGGGGCCGYLFQVISGRCPQQHFNRIPFFGFGLHCICAGGVPYGDQLTLLFIIISELFGLKYYLTLFDCGQLASPLGSHVPSVVVVGKLYDKEAFKQLAEKEMTRAMVKELTCIGKQCYKLSFLVLAGVNIFGALVTFILVMRTRKYYSGDIYKRFKDEMAAVADSKQIAGK</sequence>
<dbReference type="AlphaFoldDB" id="A0AA39SI32"/>
<reference evidence="6" key="2">
    <citation type="submission" date="2023-06" db="EMBL/GenBank/DDBJ databases">
        <authorList>
            <person name="Swenson N.G."/>
            <person name="Wegrzyn J.L."/>
            <person name="Mcevoy S.L."/>
        </authorList>
    </citation>
    <scope>NUCLEOTIDE SEQUENCE</scope>
    <source>
        <strain evidence="6">NS2018</strain>
        <tissue evidence="6">Leaf</tissue>
    </source>
</reference>
<evidence type="ECO:0000256" key="5">
    <source>
        <dbReference type="SAM" id="Phobius"/>
    </source>
</evidence>
<keyword evidence="7" id="KW-1185">Reference proteome</keyword>
<keyword evidence="2 5" id="KW-0812">Transmembrane</keyword>
<protein>
    <submittedName>
        <fullName evidence="6">Uncharacterized protein</fullName>
    </submittedName>
</protein>
<dbReference type="PANTHER" id="PTHR21576:SF110">
    <property type="entry name" value="PROTEIN NUCLEAR FUSION DEFECTIVE 4-LIKE"/>
    <property type="match status" value="1"/>
</dbReference>
<gene>
    <name evidence="6" type="ORF">LWI29_003068</name>
</gene>
<reference evidence="6" key="1">
    <citation type="journal article" date="2022" name="Plant J.">
        <title>Strategies of tolerance reflected in two North American maple genomes.</title>
        <authorList>
            <person name="McEvoy S.L."/>
            <person name="Sezen U.U."/>
            <person name="Trouern-Trend A."/>
            <person name="McMahon S.M."/>
            <person name="Schaberg P.G."/>
            <person name="Yang J."/>
            <person name="Wegrzyn J.L."/>
            <person name="Swenson N.G."/>
        </authorList>
    </citation>
    <scope>NUCLEOTIDE SEQUENCE</scope>
    <source>
        <strain evidence="6">NS2018</strain>
    </source>
</reference>
<dbReference type="GO" id="GO:0016020">
    <property type="term" value="C:membrane"/>
    <property type="evidence" value="ECO:0007669"/>
    <property type="project" value="UniProtKB-SubCell"/>
</dbReference>
<evidence type="ECO:0000313" key="6">
    <source>
        <dbReference type="EMBL" id="KAK0591512.1"/>
    </source>
</evidence>
<keyword evidence="4 5" id="KW-0472">Membrane</keyword>
<name>A0AA39SI32_ACESA</name>
<accession>A0AA39SI32</accession>